<gene>
    <name evidence="3" type="ORF">SAMN05216174_11570</name>
</gene>
<evidence type="ECO:0000313" key="3">
    <source>
        <dbReference type="EMBL" id="SDD66699.1"/>
    </source>
</evidence>
<accession>A0A1G6WLN7</accession>
<dbReference type="AlphaFoldDB" id="A0A1G6WLN7"/>
<dbReference type="STRING" id="1271860.SAMN05216174_11570"/>
<proteinExistence type="predicted"/>
<evidence type="ECO:0000259" key="2">
    <source>
        <dbReference type="Pfam" id="PF20611"/>
    </source>
</evidence>
<dbReference type="Pfam" id="PF20611">
    <property type="entry name" value="DUF6801"/>
    <property type="match status" value="1"/>
</dbReference>
<dbReference type="EMBL" id="FMZZ01000015">
    <property type="protein sequence ID" value="SDD66699.1"/>
    <property type="molecule type" value="Genomic_DNA"/>
</dbReference>
<keyword evidence="4" id="KW-1185">Reference proteome</keyword>
<dbReference type="InterPro" id="IPR046542">
    <property type="entry name" value="DUF6801"/>
</dbReference>
<name>A0A1G6WLN7_9PSEU</name>
<keyword evidence="1" id="KW-0732">Signal</keyword>
<feature type="chain" id="PRO_5011735321" description="DUF6801 domain-containing protein" evidence="1">
    <location>
        <begin position="28"/>
        <end position="206"/>
    </location>
</feature>
<protein>
    <recommendedName>
        <fullName evidence="2">DUF6801 domain-containing protein</fullName>
    </recommendedName>
</protein>
<evidence type="ECO:0000313" key="4">
    <source>
        <dbReference type="Proteomes" id="UP000199501"/>
    </source>
</evidence>
<reference evidence="4" key="1">
    <citation type="submission" date="2016-10" db="EMBL/GenBank/DDBJ databases">
        <authorList>
            <person name="Varghese N."/>
            <person name="Submissions S."/>
        </authorList>
    </citation>
    <scope>NUCLEOTIDE SEQUENCE [LARGE SCALE GENOMIC DNA]</scope>
    <source>
        <strain evidence="4">IBRC-M 10403</strain>
    </source>
</reference>
<dbReference type="OrthoDB" id="4863392at2"/>
<organism evidence="3 4">
    <name type="scientific">Actinokineospora iranica</name>
    <dbReference type="NCBI Taxonomy" id="1271860"/>
    <lineage>
        <taxon>Bacteria</taxon>
        <taxon>Bacillati</taxon>
        <taxon>Actinomycetota</taxon>
        <taxon>Actinomycetes</taxon>
        <taxon>Pseudonocardiales</taxon>
        <taxon>Pseudonocardiaceae</taxon>
        <taxon>Actinokineospora</taxon>
    </lineage>
</organism>
<sequence>MSGITRWIGVSAVVAATAAVLAVPASAHSAAPPVPGPQKVVRPLALNCQHPLLVLDEVVAEITATFPGRVAVGEPIRTTGFGVAVTLDRAVVTGLALVGAATVEGTAVAGVDLDVNGTEIGIALPGLTFPATPVAPHQTADLAITGPVPAFTVKRPGVVRIGIGDGVTVTVTPRRADGTLTGLGVFDVPCRVAPGQDLAMATIPVT</sequence>
<dbReference type="RefSeq" id="WP_091455563.1">
    <property type="nucleotide sequence ID" value="NZ_FMZZ01000015.1"/>
</dbReference>
<dbReference type="Proteomes" id="UP000199501">
    <property type="component" value="Unassembled WGS sequence"/>
</dbReference>
<feature type="signal peptide" evidence="1">
    <location>
        <begin position="1"/>
        <end position="27"/>
    </location>
</feature>
<evidence type="ECO:0000256" key="1">
    <source>
        <dbReference type="SAM" id="SignalP"/>
    </source>
</evidence>
<feature type="domain" description="DUF6801" evidence="2">
    <location>
        <begin position="47"/>
        <end position="201"/>
    </location>
</feature>